<sequence length="326" mass="35966">MWQKFFALVLLALPLPAFSQGFSVTVLGARGGLEDGNLSAYLVRPLNEDTGVLCDAGTVLNGLEVSEQKNAFQFLDKSNKKTENHVEYVLHNVIRAYLISHSHLDHVGGLVDISPDDNHKPIFALKSVNDVMSRDLFNGEVWPNMGNRGKNPRIGVYEYHDLKPNIATDIPNTSFHVTAYPLSHGGVESSAFLLESKGSAILYLGDTGADAVEKSHKLLQLWQAVAPYLRARKLKGIIIECSYDNSRPIHLLFGHLKSELLLQELTALRNEAGVSLKGLPVIVSHIKPSLTSAEASETRIMRELSSGNIQHVRFIVPIQGEVIKLY</sequence>
<keyword evidence="1" id="KW-0114">cAMP</keyword>
<dbReference type="PANTHER" id="PTHR28283:SF1">
    <property type="entry name" value="3',5'-CYCLIC-NUCLEOTIDE PHOSPHODIESTERASE 1"/>
    <property type="match status" value="1"/>
</dbReference>
<keyword evidence="2" id="KW-0732">Signal</keyword>
<dbReference type="EMBL" id="BJUZ01000001">
    <property type="protein sequence ID" value="GEK93132.1"/>
    <property type="molecule type" value="Genomic_DNA"/>
</dbReference>
<dbReference type="Gene3D" id="3.60.15.10">
    <property type="entry name" value="Ribonuclease Z/Hydroxyacylglutathione hydrolase-like"/>
    <property type="match status" value="1"/>
</dbReference>
<dbReference type="GO" id="GO:0047555">
    <property type="term" value="F:3',5'-cyclic-GMP phosphodiesterase activity"/>
    <property type="evidence" value="ECO:0007669"/>
    <property type="project" value="TreeGrafter"/>
</dbReference>
<dbReference type="CDD" id="cd07735">
    <property type="entry name" value="class_II_PDE_MBL-fold"/>
    <property type="match status" value="1"/>
</dbReference>
<protein>
    <submittedName>
        <fullName evidence="4">3',5'-cyclic-nucleotide phosphodiesterase</fullName>
    </submittedName>
</protein>
<evidence type="ECO:0000313" key="4">
    <source>
        <dbReference type="EMBL" id="GEK93132.1"/>
    </source>
</evidence>
<evidence type="ECO:0000313" key="5">
    <source>
        <dbReference type="Proteomes" id="UP000321230"/>
    </source>
</evidence>
<dbReference type="GO" id="GO:0004115">
    <property type="term" value="F:3',5'-cyclic-AMP phosphodiesterase activity"/>
    <property type="evidence" value="ECO:0007669"/>
    <property type="project" value="UniProtKB-UniRule"/>
</dbReference>
<dbReference type="AlphaFoldDB" id="A0A511AZY2"/>
<comment type="similarity">
    <text evidence="1">Belongs to the cyclic nucleotide phosphodiesterase class-II family.</text>
</comment>
<dbReference type="Pfam" id="PF02112">
    <property type="entry name" value="PDEase_II"/>
    <property type="match status" value="1"/>
</dbReference>
<dbReference type="InterPro" id="IPR000396">
    <property type="entry name" value="Pdiesterase2"/>
</dbReference>
<dbReference type="GO" id="GO:1902660">
    <property type="term" value="P:negative regulation of glucose mediated signaling pathway"/>
    <property type="evidence" value="ECO:0007669"/>
    <property type="project" value="TreeGrafter"/>
</dbReference>
<keyword evidence="1" id="KW-0378">Hydrolase</keyword>
<dbReference type="RefSeq" id="WP_146794412.1">
    <property type="nucleotide sequence ID" value="NZ_BARC01000004.1"/>
</dbReference>
<keyword evidence="5" id="KW-1185">Reference proteome</keyword>
<feature type="signal peptide" evidence="2">
    <location>
        <begin position="1"/>
        <end position="19"/>
    </location>
</feature>
<dbReference type="PRINTS" id="PR00388">
    <property type="entry name" value="PDIESTERASE2"/>
</dbReference>
<organism evidence="4 5">
    <name type="scientific">Gluconobacter wancherniae NBRC 103581</name>
    <dbReference type="NCBI Taxonomy" id="656744"/>
    <lineage>
        <taxon>Bacteria</taxon>
        <taxon>Pseudomonadati</taxon>
        <taxon>Pseudomonadota</taxon>
        <taxon>Alphaproteobacteria</taxon>
        <taxon>Acetobacterales</taxon>
        <taxon>Acetobacteraceae</taxon>
        <taxon>Gluconobacter</taxon>
    </lineage>
</organism>
<proteinExistence type="inferred from homology"/>
<name>A0A511AZY2_9PROT</name>
<evidence type="ECO:0000256" key="2">
    <source>
        <dbReference type="SAM" id="SignalP"/>
    </source>
</evidence>
<feature type="chain" id="PRO_5021943245" evidence="2">
    <location>
        <begin position="20"/>
        <end position="326"/>
    </location>
</feature>
<dbReference type="Proteomes" id="UP000321230">
    <property type="component" value="Unassembled WGS sequence"/>
</dbReference>
<evidence type="ECO:0000256" key="1">
    <source>
        <dbReference type="PIRNR" id="PIRNR000962"/>
    </source>
</evidence>
<reference evidence="4 5" key="1">
    <citation type="submission" date="2019-07" db="EMBL/GenBank/DDBJ databases">
        <title>Whole genome shotgun sequence of Gluconobacter wancherniae NBRC 103581.</title>
        <authorList>
            <person name="Hosoyama A."/>
            <person name="Uohara A."/>
            <person name="Ohji S."/>
            <person name="Ichikawa N."/>
        </authorList>
    </citation>
    <scope>NUCLEOTIDE SEQUENCE [LARGE SCALE GENOMIC DNA]</scope>
    <source>
        <strain evidence="4 5">NBRC 103581</strain>
    </source>
</reference>
<dbReference type="InterPro" id="IPR001279">
    <property type="entry name" value="Metallo-B-lactamas"/>
</dbReference>
<accession>A0A511AZY2</accession>
<dbReference type="PANTHER" id="PTHR28283">
    <property type="entry name" value="3',5'-CYCLIC-NUCLEOTIDE PHOSPHODIESTERASE 1"/>
    <property type="match status" value="1"/>
</dbReference>
<dbReference type="GO" id="GO:0006198">
    <property type="term" value="P:cAMP catabolic process"/>
    <property type="evidence" value="ECO:0007669"/>
    <property type="project" value="UniProtKB-UniRule"/>
</dbReference>
<dbReference type="OrthoDB" id="9773738at2"/>
<dbReference type="PIRSF" id="PIRSF000962">
    <property type="entry name" value="Cyc_nuc_PDEase"/>
    <property type="match status" value="1"/>
</dbReference>
<gene>
    <name evidence="4" type="primary">cpdP</name>
    <name evidence="4" type="ORF">GWA01_09020</name>
</gene>
<dbReference type="SMART" id="SM00849">
    <property type="entry name" value="Lactamase_B"/>
    <property type="match status" value="1"/>
</dbReference>
<comment type="caution">
    <text evidence="4">The sequence shown here is derived from an EMBL/GenBank/DDBJ whole genome shotgun (WGS) entry which is preliminary data.</text>
</comment>
<dbReference type="InterPro" id="IPR036866">
    <property type="entry name" value="RibonucZ/Hydroxyglut_hydro"/>
</dbReference>
<feature type="domain" description="Metallo-beta-lactamase" evidence="3">
    <location>
        <begin position="37"/>
        <end position="255"/>
    </location>
</feature>
<evidence type="ECO:0000259" key="3">
    <source>
        <dbReference type="SMART" id="SM00849"/>
    </source>
</evidence>
<dbReference type="SUPFAM" id="SSF56281">
    <property type="entry name" value="Metallo-hydrolase/oxidoreductase"/>
    <property type="match status" value="1"/>
</dbReference>